<sequence length="109" mass="12610">MERLRKLLAEVETDEDTDFENEPEDVLEEIFQMMKVSANMIRNRTEILEMKKEGYSRGWGDGVNDHAGWESPIHVLSYQTSPTLEELEEKSRLGIKELNGIHINACKCL</sequence>
<proteinExistence type="predicted"/>
<comment type="caution">
    <text evidence="1">The sequence shown here is derived from an EMBL/GenBank/DDBJ whole genome shotgun (WGS) entry which is preliminary data.</text>
</comment>
<dbReference type="OrthoDB" id="29853at2759"/>
<evidence type="ECO:0000313" key="2">
    <source>
        <dbReference type="Proteomes" id="UP000499080"/>
    </source>
</evidence>
<accession>A0A4Y2IMT0</accession>
<dbReference type="AlphaFoldDB" id="A0A4Y2IMT0"/>
<evidence type="ECO:0000313" key="1">
    <source>
        <dbReference type="EMBL" id="GBM78499.1"/>
    </source>
</evidence>
<organism evidence="1 2">
    <name type="scientific">Araneus ventricosus</name>
    <name type="common">Orbweaver spider</name>
    <name type="synonym">Epeira ventricosa</name>
    <dbReference type="NCBI Taxonomy" id="182803"/>
    <lineage>
        <taxon>Eukaryota</taxon>
        <taxon>Metazoa</taxon>
        <taxon>Ecdysozoa</taxon>
        <taxon>Arthropoda</taxon>
        <taxon>Chelicerata</taxon>
        <taxon>Arachnida</taxon>
        <taxon>Araneae</taxon>
        <taxon>Araneomorphae</taxon>
        <taxon>Entelegynae</taxon>
        <taxon>Araneoidea</taxon>
        <taxon>Araneidae</taxon>
        <taxon>Araneus</taxon>
    </lineage>
</organism>
<gene>
    <name evidence="1" type="ORF">AVEN_266024_1</name>
</gene>
<dbReference type="EMBL" id="BGPR01002756">
    <property type="protein sequence ID" value="GBM78499.1"/>
    <property type="molecule type" value="Genomic_DNA"/>
</dbReference>
<protein>
    <submittedName>
        <fullName evidence="1">Uncharacterized protein</fullName>
    </submittedName>
</protein>
<name>A0A4Y2IMT0_ARAVE</name>
<dbReference type="Proteomes" id="UP000499080">
    <property type="component" value="Unassembled WGS sequence"/>
</dbReference>
<reference evidence="1 2" key="1">
    <citation type="journal article" date="2019" name="Sci. Rep.">
        <title>Orb-weaving spider Araneus ventricosus genome elucidates the spidroin gene catalogue.</title>
        <authorList>
            <person name="Kono N."/>
            <person name="Nakamura H."/>
            <person name="Ohtoshi R."/>
            <person name="Moran D.A.P."/>
            <person name="Shinohara A."/>
            <person name="Yoshida Y."/>
            <person name="Fujiwara M."/>
            <person name="Mori M."/>
            <person name="Tomita M."/>
            <person name="Arakawa K."/>
        </authorList>
    </citation>
    <scope>NUCLEOTIDE SEQUENCE [LARGE SCALE GENOMIC DNA]</scope>
</reference>
<keyword evidence="2" id="KW-1185">Reference proteome</keyword>